<dbReference type="EMBL" id="LR023619">
    <property type="protein sequence ID" value="SVE93238.1"/>
    <property type="molecule type" value="mRNA"/>
</dbReference>
<keyword evidence="2" id="KW-1133">Transmembrane helix</keyword>
<dbReference type="InterPro" id="IPR009724">
    <property type="entry name" value="TMEM70"/>
</dbReference>
<comment type="similarity">
    <text evidence="1">Belongs to the TMEM70 family.</text>
</comment>
<evidence type="ECO:0000256" key="2">
    <source>
        <dbReference type="SAM" id="Phobius"/>
    </source>
</evidence>
<evidence type="ECO:0000256" key="1">
    <source>
        <dbReference type="ARBA" id="ARBA00005280"/>
    </source>
</evidence>
<keyword evidence="2" id="KW-0812">Transmembrane</keyword>
<dbReference type="GO" id="GO:0033615">
    <property type="term" value="P:mitochondrial proton-transporting ATP synthase complex assembly"/>
    <property type="evidence" value="ECO:0007669"/>
    <property type="project" value="TreeGrafter"/>
</dbReference>
<dbReference type="GO" id="GO:0031966">
    <property type="term" value="C:mitochondrial membrane"/>
    <property type="evidence" value="ECO:0007669"/>
    <property type="project" value="TreeGrafter"/>
</dbReference>
<dbReference type="PANTHER" id="PTHR13281">
    <property type="entry name" value="TRANSMEMBRANE PROTEIN 70, MITOCHONDRIAL"/>
    <property type="match status" value="1"/>
</dbReference>
<gene>
    <name evidence="3" type="primary">EOG090X0CKL</name>
</gene>
<reference evidence="3" key="1">
    <citation type="submission" date="2018-08" db="EMBL/GenBank/DDBJ databases">
        <authorList>
            <person name="Cornetti L."/>
        </authorList>
    </citation>
    <scope>NUCLEOTIDE SEQUENCE</scope>
    <source>
        <strain evidence="3">DE-FRO-2-1</strain>
    </source>
</reference>
<protein>
    <submittedName>
        <fullName evidence="3">EOG090X0CKL</fullName>
    </submittedName>
</protein>
<keyword evidence="2" id="KW-0472">Membrane</keyword>
<dbReference type="PANTHER" id="PTHR13281:SF0">
    <property type="entry name" value="TRANSMEMBRANE PROTEIN 70, MITOCHONDRIAL"/>
    <property type="match status" value="1"/>
</dbReference>
<feature type="transmembrane region" description="Helical" evidence="2">
    <location>
        <begin position="85"/>
        <end position="107"/>
    </location>
</feature>
<organism evidence="3">
    <name type="scientific">Moina brachiata</name>
    <dbReference type="NCBI Taxonomy" id="675436"/>
    <lineage>
        <taxon>Eukaryota</taxon>
        <taxon>Metazoa</taxon>
        <taxon>Ecdysozoa</taxon>
        <taxon>Arthropoda</taxon>
        <taxon>Crustacea</taxon>
        <taxon>Branchiopoda</taxon>
        <taxon>Diplostraca</taxon>
        <taxon>Cladocera</taxon>
        <taxon>Anomopoda</taxon>
        <taxon>Moinidae</taxon>
        <taxon>Moina</taxon>
    </lineage>
</organism>
<dbReference type="Pfam" id="PF06979">
    <property type="entry name" value="TMEM70"/>
    <property type="match status" value="1"/>
</dbReference>
<accession>A0A4Y7NJ33</accession>
<name>A0A4Y7NJ33_9CRUS</name>
<sequence length="208" mass="23562">MATFNNGAPAEACLFLLTANQDNSHIVHHDFASEAPKVPHEIYRGMLTKQVRAVKTFSLGTSMIGIGMQPVLYEHISTSGNSMTILVALSSIIGFFTFFTPFLIHYVTKKYVTEITYDPTREEYTATVLNLFLTKKKISFKVEDVVVPDVPGAFTSFLVKNRPLMCSPNDFLYQEHYIKFMGYDKPIDFHLNTNEESTEKPDKETKSL</sequence>
<dbReference type="AlphaFoldDB" id="A0A4Y7NJ33"/>
<feature type="transmembrane region" description="Helical" evidence="2">
    <location>
        <begin position="53"/>
        <end position="73"/>
    </location>
</feature>
<evidence type="ECO:0000313" key="3">
    <source>
        <dbReference type="EMBL" id="SVE93238.1"/>
    </source>
</evidence>
<proteinExistence type="evidence at transcript level"/>
<dbReference type="InterPro" id="IPR045325">
    <property type="entry name" value="TMEM70/TMEM186/TMEM223"/>
</dbReference>